<dbReference type="InterPro" id="IPR017880">
    <property type="entry name" value="KilA_N"/>
</dbReference>
<reference evidence="3" key="1">
    <citation type="submission" date="2016-10" db="EMBL/GenBank/DDBJ databases">
        <authorList>
            <person name="Varghese N."/>
            <person name="Submissions S."/>
        </authorList>
    </citation>
    <scope>NUCLEOTIDE SEQUENCE [LARGE SCALE GENOMIC DNA]</scope>
    <source>
        <strain evidence="3">DSM 24740</strain>
    </source>
</reference>
<protein>
    <submittedName>
        <fullName evidence="2">KilA-N domain-containing protein</fullName>
    </submittedName>
</protein>
<evidence type="ECO:0000259" key="1">
    <source>
        <dbReference type="PROSITE" id="PS51301"/>
    </source>
</evidence>
<organism evidence="2 3">
    <name type="scientific">Neolewinella agarilytica</name>
    <dbReference type="NCBI Taxonomy" id="478744"/>
    <lineage>
        <taxon>Bacteria</taxon>
        <taxon>Pseudomonadati</taxon>
        <taxon>Bacteroidota</taxon>
        <taxon>Saprospiria</taxon>
        <taxon>Saprospirales</taxon>
        <taxon>Lewinellaceae</taxon>
        <taxon>Neolewinella</taxon>
    </lineage>
</organism>
<evidence type="ECO:0000313" key="3">
    <source>
        <dbReference type="Proteomes" id="UP000199021"/>
    </source>
</evidence>
<dbReference type="Pfam" id="PF04383">
    <property type="entry name" value="KilA-N"/>
    <property type="match status" value="1"/>
</dbReference>
<dbReference type="InterPro" id="IPR018004">
    <property type="entry name" value="KilA/APSES_HTH"/>
</dbReference>
<evidence type="ECO:0000313" key="2">
    <source>
        <dbReference type="EMBL" id="SEQ58457.1"/>
    </source>
</evidence>
<feature type="domain" description="KilA-N" evidence="1">
    <location>
        <begin position="1"/>
        <end position="131"/>
    </location>
</feature>
<dbReference type="PROSITE" id="PS51301">
    <property type="entry name" value="KILA_N"/>
    <property type="match status" value="1"/>
</dbReference>
<dbReference type="AlphaFoldDB" id="A0A1H9H886"/>
<sequence length="292" mass="33601">MKNMQVAGQKVRIDSDTGYICITDISKLKGQPSALIPAWLRTRATIKFIAAWETKHNPDFNTLEFEGIKNQAGDNTFFIYAKDLISLGCKGIVATRGKYGGTYCAPQWAIHFANWLDEEFYLETLDSYLQLREIYFGADELNHRFVRELSAKNYTLITGGKGLEKIPHVPSPPTSKTKAVKKGNTREQIRRRLSQFDADIINLALWGMTAMTWRTKFPDQEHHGNMRNLATNEELQVLNTLQAQTRQLQKEQYNQEEKLQILLANAAELLPFYCDTPEKEKALIKRRKERGW</sequence>
<dbReference type="InParanoid" id="A0A1H9H886"/>
<dbReference type="STRING" id="478744.SAMN05444359_11253"/>
<name>A0A1H9H886_9BACT</name>
<dbReference type="Proteomes" id="UP000199021">
    <property type="component" value="Unassembled WGS sequence"/>
</dbReference>
<dbReference type="EMBL" id="FOFB01000012">
    <property type="protein sequence ID" value="SEQ58457.1"/>
    <property type="molecule type" value="Genomic_DNA"/>
</dbReference>
<keyword evidence="3" id="KW-1185">Reference proteome</keyword>
<proteinExistence type="predicted"/>
<dbReference type="OrthoDB" id="9810290at2"/>
<dbReference type="SMART" id="SM01252">
    <property type="entry name" value="KilA-N"/>
    <property type="match status" value="1"/>
</dbReference>
<gene>
    <name evidence="2" type="ORF">SAMN05444359_11253</name>
</gene>
<dbReference type="RefSeq" id="WP_090168770.1">
    <property type="nucleotide sequence ID" value="NZ_FOFB01000012.1"/>
</dbReference>
<accession>A0A1H9H886</accession>